<protein>
    <submittedName>
        <fullName evidence="4">Arylesterase</fullName>
    </submittedName>
</protein>
<keyword evidence="5" id="KW-1185">Reference proteome</keyword>
<dbReference type="GO" id="GO:0004601">
    <property type="term" value="F:peroxidase activity"/>
    <property type="evidence" value="ECO:0007669"/>
    <property type="project" value="UniProtKB-KW"/>
</dbReference>
<dbReference type="PRINTS" id="PR00111">
    <property type="entry name" value="ABHYDROLASE"/>
</dbReference>
<dbReference type="PANTHER" id="PTHR43433:SF4">
    <property type="entry name" value="NON-HEME CHLOROPEROXIDASE-RELATED"/>
    <property type="match status" value="1"/>
</dbReference>
<dbReference type="KEGG" id="pry:Prubr_45240"/>
<evidence type="ECO:0000259" key="3">
    <source>
        <dbReference type="Pfam" id="PF00561"/>
    </source>
</evidence>
<sequence length="286" mass="31511">MPYVTVGTENSAPIDLYYEDHGSGQPVVLIHGFPLSSAAWEKQVPALLMAGYRTIAYDRRGFGQSAQPTSGYDYDTFASDLNMLINELDLSDVVLIGHSMGTGEVTRYLGTYGSDRISRAVLVSTIPPYLLKTSDNPEGVDKALFDGFQQAIVADRYAYQTSFLNDFFNYDQTRGKQVSEEAYRANWNVAVSASPIGTYECVSSWLTDFRADVARIDVPTLIIHGDADRVLPYPLTAPRLNAMLPDSELVTLPGAPHAIPWTHADEVNNAIMQFIGARTPAMSRKK</sequence>
<dbReference type="PANTHER" id="PTHR43433">
    <property type="entry name" value="HYDROLASE, ALPHA/BETA FOLD FAMILY PROTEIN"/>
    <property type="match status" value="1"/>
</dbReference>
<comment type="similarity">
    <text evidence="2">Belongs to the AB hydrolase superfamily. Bacterial non-heme haloperoxidase / perhydrolase family.</text>
</comment>
<keyword evidence="1" id="KW-0575">Peroxidase</keyword>
<name>A0A810N787_9ACTN</name>
<evidence type="ECO:0000313" key="5">
    <source>
        <dbReference type="Proteomes" id="UP000680866"/>
    </source>
</evidence>
<dbReference type="InterPro" id="IPR000639">
    <property type="entry name" value="Epox_hydrolase-like"/>
</dbReference>
<dbReference type="AlphaFoldDB" id="A0A810N787"/>
<dbReference type="InterPro" id="IPR029058">
    <property type="entry name" value="AB_hydrolase_fold"/>
</dbReference>
<dbReference type="Gene3D" id="3.40.50.1820">
    <property type="entry name" value="alpha/beta hydrolase"/>
    <property type="match status" value="1"/>
</dbReference>
<accession>A0A810N787</accession>
<dbReference type="RefSeq" id="WP_212816831.1">
    <property type="nucleotide sequence ID" value="NZ_AP023359.1"/>
</dbReference>
<dbReference type="SUPFAM" id="SSF53474">
    <property type="entry name" value="alpha/beta-Hydrolases"/>
    <property type="match status" value="1"/>
</dbReference>
<dbReference type="FunFam" id="3.40.50.1820:FF:000205">
    <property type="entry name" value="Non-haem bromoperoxidase BPO-A2"/>
    <property type="match status" value="1"/>
</dbReference>
<reference evidence="4" key="1">
    <citation type="submission" date="2020-08" db="EMBL/GenBank/DDBJ databases">
        <title>Whole genome shotgun sequence of Polymorphospora rubra NBRC 101157.</title>
        <authorList>
            <person name="Komaki H."/>
            <person name="Tamura T."/>
        </authorList>
    </citation>
    <scope>NUCLEOTIDE SEQUENCE</scope>
    <source>
        <strain evidence="4">NBRC 101157</strain>
    </source>
</reference>
<proteinExistence type="inferred from homology"/>
<evidence type="ECO:0000313" key="4">
    <source>
        <dbReference type="EMBL" id="BCJ67503.1"/>
    </source>
</evidence>
<dbReference type="Pfam" id="PF00561">
    <property type="entry name" value="Abhydrolase_1"/>
    <property type="match status" value="1"/>
</dbReference>
<dbReference type="EMBL" id="AP023359">
    <property type="protein sequence ID" value="BCJ67503.1"/>
    <property type="molecule type" value="Genomic_DNA"/>
</dbReference>
<dbReference type="InterPro" id="IPR000073">
    <property type="entry name" value="AB_hydrolase_1"/>
</dbReference>
<organism evidence="4 5">
    <name type="scientific">Polymorphospora rubra</name>
    <dbReference type="NCBI Taxonomy" id="338584"/>
    <lineage>
        <taxon>Bacteria</taxon>
        <taxon>Bacillati</taxon>
        <taxon>Actinomycetota</taxon>
        <taxon>Actinomycetes</taxon>
        <taxon>Micromonosporales</taxon>
        <taxon>Micromonosporaceae</taxon>
        <taxon>Polymorphospora</taxon>
    </lineage>
</organism>
<dbReference type="InterPro" id="IPR050471">
    <property type="entry name" value="AB_hydrolase"/>
</dbReference>
<evidence type="ECO:0000256" key="1">
    <source>
        <dbReference type="ARBA" id="ARBA00022559"/>
    </source>
</evidence>
<dbReference type="Proteomes" id="UP000680866">
    <property type="component" value="Chromosome"/>
</dbReference>
<evidence type="ECO:0000256" key="2">
    <source>
        <dbReference type="ARBA" id="ARBA00038128"/>
    </source>
</evidence>
<feature type="domain" description="AB hydrolase-1" evidence="3">
    <location>
        <begin position="26"/>
        <end position="263"/>
    </location>
</feature>
<gene>
    <name evidence="4" type="ORF">Prubr_45240</name>
</gene>
<keyword evidence="1" id="KW-0560">Oxidoreductase</keyword>
<dbReference type="PRINTS" id="PR00412">
    <property type="entry name" value="EPOXHYDRLASE"/>
</dbReference>